<dbReference type="RefSeq" id="WP_136874895.1">
    <property type="nucleotide sequence ID" value="NZ_SWBO01000002.1"/>
</dbReference>
<proteinExistence type="predicted"/>
<sequence length="93" mass="10628">MRQIILNEKLTLAFEPLGNKLRLIIFDAGEELVCRKEKHKNLQHFLAEEQAHIFKGRLQLKKIGGIIEVLVKNKSIGVISSNSFEEVLDAFNN</sequence>
<reference evidence="1 2" key="1">
    <citation type="submission" date="2019-04" db="EMBL/GenBank/DDBJ databases">
        <title>Pedobacter sp. AR-2-6 sp. nov., isolated from Arctic soil.</title>
        <authorList>
            <person name="Dahal R.H."/>
            <person name="Kim D.-U."/>
        </authorList>
    </citation>
    <scope>NUCLEOTIDE SEQUENCE [LARGE SCALE GENOMIC DNA]</scope>
    <source>
        <strain evidence="1 2">AR-2-6</strain>
    </source>
</reference>
<protein>
    <submittedName>
        <fullName evidence="1">Uncharacterized protein</fullName>
    </submittedName>
</protein>
<gene>
    <name evidence="1" type="ORF">FA045_04480</name>
</gene>
<evidence type="ECO:0000313" key="2">
    <source>
        <dbReference type="Proteomes" id="UP000310477"/>
    </source>
</evidence>
<accession>A0A4U1C9N8</accession>
<organism evidence="1 2">
    <name type="scientific">Pedobacter cryotolerans</name>
    <dbReference type="NCBI Taxonomy" id="2571270"/>
    <lineage>
        <taxon>Bacteria</taxon>
        <taxon>Pseudomonadati</taxon>
        <taxon>Bacteroidota</taxon>
        <taxon>Sphingobacteriia</taxon>
        <taxon>Sphingobacteriales</taxon>
        <taxon>Sphingobacteriaceae</taxon>
        <taxon>Pedobacter</taxon>
    </lineage>
</organism>
<dbReference type="EMBL" id="SWBO01000002">
    <property type="protein sequence ID" value="TKC02538.1"/>
    <property type="molecule type" value="Genomic_DNA"/>
</dbReference>
<dbReference type="AlphaFoldDB" id="A0A4U1C9N8"/>
<dbReference type="Proteomes" id="UP000310477">
    <property type="component" value="Unassembled WGS sequence"/>
</dbReference>
<evidence type="ECO:0000313" key="1">
    <source>
        <dbReference type="EMBL" id="TKC02538.1"/>
    </source>
</evidence>
<dbReference type="OrthoDB" id="962891at2"/>
<name>A0A4U1C9N8_9SPHI</name>
<comment type="caution">
    <text evidence="1">The sequence shown here is derived from an EMBL/GenBank/DDBJ whole genome shotgun (WGS) entry which is preliminary data.</text>
</comment>
<keyword evidence="2" id="KW-1185">Reference proteome</keyword>